<reference evidence="1 2" key="1">
    <citation type="submission" date="2018-08" db="EMBL/GenBank/DDBJ databases">
        <title>A genome reference for cultivated species of the human gut microbiota.</title>
        <authorList>
            <person name="Zou Y."/>
            <person name="Xue W."/>
            <person name="Luo G."/>
        </authorList>
    </citation>
    <scope>NUCLEOTIDE SEQUENCE [LARGE SCALE GENOMIC DNA]</scope>
    <source>
        <strain evidence="1 2">AF24-29</strain>
    </source>
</reference>
<keyword evidence="2" id="KW-1185">Reference proteome</keyword>
<organism evidence="1 2">
    <name type="scientific">Holdemania filiformis</name>
    <dbReference type="NCBI Taxonomy" id="61171"/>
    <lineage>
        <taxon>Bacteria</taxon>
        <taxon>Bacillati</taxon>
        <taxon>Bacillota</taxon>
        <taxon>Erysipelotrichia</taxon>
        <taxon>Erysipelotrichales</taxon>
        <taxon>Erysipelotrichaceae</taxon>
        <taxon>Holdemania</taxon>
    </lineage>
</organism>
<dbReference type="RefSeq" id="WP_117896345.1">
    <property type="nucleotide sequence ID" value="NZ_CABJCV010000035.1"/>
</dbReference>
<accession>A0A412FFI4</accession>
<dbReference type="EMBL" id="QRUP01000035">
    <property type="protein sequence ID" value="RGR66961.1"/>
    <property type="molecule type" value="Genomic_DNA"/>
</dbReference>
<evidence type="ECO:0000313" key="2">
    <source>
        <dbReference type="Proteomes" id="UP000284178"/>
    </source>
</evidence>
<comment type="caution">
    <text evidence="1">The sequence shown here is derived from an EMBL/GenBank/DDBJ whole genome shotgun (WGS) entry which is preliminary data.</text>
</comment>
<gene>
    <name evidence="1" type="ORF">DWY25_17305</name>
</gene>
<sequence length="294" mass="33891">MKKMTWGIAVFAVLGISLMSSLHFFRSTANNSSPSLRRGMFEWQEERVKDRNDVNELIGKFQITDWYQELSVPVDRKTTAAFVSHLHQSEVKAYALVGETEWGYEADGASLIAYLEELVRYNTGVKPAERLDGVMVDVEPYTRSRWKEDPARHMETYVSGMIEAYRYAQKHDLIFIACIPRHYDDQGLTELLEILIRDGCDEVAVMDYDCGAEAEKLETEARFAEKYDKVLHCILEFQRVGKHGLTEDKTYRNKGLAAAEAAWNQVDQAFPSISIVHDYHWSKPLIEMMEEENE</sequence>
<proteinExistence type="predicted"/>
<name>A0A412FFI4_9FIRM</name>
<protein>
    <recommendedName>
        <fullName evidence="3">SGNH/GDSL hydrolase family protein</fullName>
    </recommendedName>
</protein>
<dbReference type="GeneID" id="83017153"/>
<dbReference type="AlphaFoldDB" id="A0A412FFI4"/>
<evidence type="ECO:0000313" key="1">
    <source>
        <dbReference type="EMBL" id="RGR66961.1"/>
    </source>
</evidence>
<dbReference type="Proteomes" id="UP000284178">
    <property type="component" value="Unassembled WGS sequence"/>
</dbReference>
<evidence type="ECO:0008006" key="3">
    <source>
        <dbReference type="Google" id="ProtNLM"/>
    </source>
</evidence>